<dbReference type="AlphaFoldDB" id="A0A8B3RT62"/>
<gene>
    <name evidence="2" type="ORF">EU507_15005</name>
</gene>
<dbReference type="Proteomes" id="UP000292223">
    <property type="component" value="Unassembled WGS sequence"/>
</dbReference>
<organism evidence="2 3">
    <name type="scientific">Enterococcus faecalis</name>
    <name type="common">Streptococcus faecalis</name>
    <dbReference type="NCBI Taxonomy" id="1351"/>
    <lineage>
        <taxon>Bacteria</taxon>
        <taxon>Bacillati</taxon>
        <taxon>Bacillota</taxon>
        <taxon>Bacilli</taxon>
        <taxon>Lactobacillales</taxon>
        <taxon>Enterococcaceae</taxon>
        <taxon>Enterococcus</taxon>
    </lineage>
</organism>
<proteinExistence type="predicted"/>
<sequence length="59" mass="7243">MHPLLIEAVTNLIIEFLFLFFPKEFDNPLTKWIFEWAVSNLLKLIFYYVKRKLEEHKSK</sequence>
<protein>
    <submittedName>
        <fullName evidence="2">Uncharacterized protein</fullName>
    </submittedName>
</protein>
<keyword evidence="1" id="KW-1133">Transmembrane helix</keyword>
<comment type="caution">
    <text evidence="2">The sequence shown here is derived from an EMBL/GenBank/DDBJ whole genome shotgun (WGS) entry which is preliminary data.</text>
</comment>
<evidence type="ECO:0000313" key="2">
    <source>
        <dbReference type="EMBL" id="RYU29567.1"/>
    </source>
</evidence>
<evidence type="ECO:0000256" key="1">
    <source>
        <dbReference type="SAM" id="Phobius"/>
    </source>
</evidence>
<keyword evidence="1" id="KW-0472">Membrane</keyword>
<dbReference type="EMBL" id="SEWT01000013">
    <property type="protein sequence ID" value="RYU29567.1"/>
    <property type="molecule type" value="Genomic_DNA"/>
</dbReference>
<accession>A0A8B3RT62</accession>
<evidence type="ECO:0000313" key="3">
    <source>
        <dbReference type="Proteomes" id="UP000292223"/>
    </source>
</evidence>
<name>A0A8B3RT62_ENTFL</name>
<keyword evidence="1" id="KW-0812">Transmembrane</keyword>
<feature type="transmembrane region" description="Helical" evidence="1">
    <location>
        <begin position="32"/>
        <end position="49"/>
    </location>
</feature>
<reference evidence="2 3" key="1">
    <citation type="submission" date="2019-02" db="EMBL/GenBank/DDBJ databases">
        <title>From farm to fork: dissemination of Tn554::fexA-optrA in linezolid-resistant Enterococcus faecalis clones from chicken feces and meat in Tunisia.</title>
        <authorList>
            <person name="Tedim A.P."/>
            <person name="Elghaieb H."/>
            <person name="Abbassi M.S."/>
            <person name="Novais C."/>
            <person name="Hassen A."/>
            <person name="Peixe L."/>
            <person name="Freitas A.R."/>
        </authorList>
    </citation>
    <scope>NUCLEOTIDE SEQUENCE [LARGE SCALE GENOMIC DNA]</scope>
    <source>
        <strain evidence="2 3">728T</strain>
    </source>
</reference>